<proteinExistence type="predicted"/>
<dbReference type="Gene3D" id="3.30.70.920">
    <property type="match status" value="1"/>
</dbReference>
<dbReference type="GO" id="GO:0043200">
    <property type="term" value="P:response to amino acid"/>
    <property type="evidence" value="ECO:0007669"/>
    <property type="project" value="TreeGrafter"/>
</dbReference>
<evidence type="ECO:0000313" key="6">
    <source>
        <dbReference type="EMBL" id="QIS11740.1"/>
    </source>
</evidence>
<evidence type="ECO:0000256" key="3">
    <source>
        <dbReference type="ARBA" id="ARBA00023163"/>
    </source>
</evidence>
<dbReference type="PROSITE" id="PS50956">
    <property type="entry name" value="HTH_ASNC_2"/>
    <property type="match status" value="1"/>
</dbReference>
<name>A0A6G9YF34_9NOCA</name>
<evidence type="ECO:0000259" key="5">
    <source>
        <dbReference type="PROSITE" id="PS50956"/>
    </source>
</evidence>
<dbReference type="SUPFAM" id="SSF46785">
    <property type="entry name" value="Winged helix' DNA-binding domain"/>
    <property type="match status" value="1"/>
</dbReference>
<sequence>MRKNEASPRPTAARSTINPRTAAPIDDIDRVLLDHLARDGRMTNNALAEAAGIAPSTCLGRVRALVERGIIRGFHADIDPAAVGRNLQAMVAVRVRADARGQLAAFGDQMASYDEVLNVYFIAGADDYLIHVAMANSDELRVFVLDHLSAHPAVASTETILIFEHTRTRAGAVIGA</sequence>
<accession>A0A6G9YF34</accession>
<dbReference type="InterPro" id="IPR011991">
    <property type="entry name" value="ArsR-like_HTH"/>
</dbReference>
<dbReference type="AlphaFoldDB" id="A0A6G9YF34"/>
<dbReference type="SUPFAM" id="SSF54909">
    <property type="entry name" value="Dimeric alpha+beta barrel"/>
    <property type="match status" value="1"/>
</dbReference>
<dbReference type="Proteomes" id="UP000503540">
    <property type="component" value="Chromosome"/>
</dbReference>
<dbReference type="InterPro" id="IPR036388">
    <property type="entry name" value="WH-like_DNA-bd_sf"/>
</dbReference>
<dbReference type="InterPro" id="IPR019887">
    <property type="entry name" value="Tscrpt_reg_AsnC/Lrp_C"/>
</dbReference>
<feature type="region of interest" description="Disordered" evidence="4">
    <location>
        <begin position="1"/>
        <end position="20"/>
    </location>
</feature>
<keyword evidence="7" id="KW-1185">Reference proteome</keyword>
<dbReference type="KEGG" id="nah:F5544_19360"/>
<dbReference type="InterPro" id="IPR011008">
    <property type="entry name" value="Dimeric_a/b-barrel"/>
</dbReference>
<dbReference type="Pfam" id="PF01037">
    <property type="entry name" value="AsnC_trans_reg"/>
    <property type="match status" value="1"/>
</dbReference>
<gene>
    <name evidence="6" type="ORF">F5544_19360</name>
</gene>
<feature type="domain" description="HTH asnC-type" evidence="5">
    <location>
        <begin position="25"/>
        <end position="86"/>
    </location>
</feature>
<dbReference type="Gene3D" id="1.10.10.10">
    <property type="entry name" value="Winged helix-like DNA-binding domain superfamily/Winged helix DNA-binding domain"/>
    <property type="match status" value="1"/>
</dbReference>
<keyword evidence="1" id="KW-0805">Transcription regulation</keyword>
<dbReference type="InterPro" id="IPR019888">
    <property type="entry name" value="Tscrpt_reg_AsnC-like"/>
</dbReference>
<dbReference type="PRINTS" id="PR00033">
    <property type="entry name" value="HTHASNC"/>
</dbReference>
<dbReference type="SMART" id="SM00344">
    <property type="entry name" value="HTH_ASNC"/>
    <property type="match status" value="1"/>
</dbReference>
<evidence type="ECO:0000256" key="1">
    <source>
        <dbReference type="ARBA" id="ARBA00023015"/>
    </source>
</evidence>
<keyword evidence="2" id="KW-0238">DNA-binding</keyword>
<reference evidence="6 7" key="1">
    <citation type="journal article" date="2019" name="ACS Chem. Biol.">
        <title>Identification and Mobilization of a Cryptic Antibiotic Biosynthesis Gene Locus from a Human-Pathogenic Nocardia Isolate.</title>
        <authorList>
            <person name="Herisse M."/>
            <person name="Ishida K."/>
            <person name="Porter J.L."/>
            <person name="Howden B."/>
            <person name="Hertweck C."/>
            <person name="Stinear T.P."/>
            <person name="Pidot S.J."/>
        </authorList>
    </citation>
    <scope>NUCLEOTIDE SEQUENCE [LARGE SCALE GENOMIC DNA]</scope>
    <source>
        <strain evidence="6 7">AUSMDU00012717</strain>
    </source>
</reference>
<protein>
    <submittedName>
        <fullName evidence="6">Winged helix-turn-helix transcriptional regulator</fullName>
    </submittedName>
</protein>
<evidence type="ECO:0000256" key="4">
    <source>
        <dbReference type="SAM" id="MobiDB-lite"/>
    </source>
</evidence>
<dbReference type="InterPro" id="IPR000485">
    <property type="entry name" value="AsnC-type_HTH_dom"/>
</dbReference>
<dbReference type="Pfam" id="PF13412">
    <property type="entry name" value="HTH_24"/>
    <property type="match status" value="1"/>
</dbReference>
<dbReference type="PANTHER" id="PTHR30154">
    <property type="entry name" value="LEUCINE-RESPONSIVE REGULATORY PROTEIN"/>
    <property type="match status" value="1"/>
</dbReference>
<evidence type="ECO:0000313" key="7">
    <source>
        <dbReference type="Proteomes" id="UP000503540"/>
    </source>
</evidence>
<dbReference type="EMBL" id="CP046172">
    <property type="protein sequence ID" value="QIS11740.1"/>
    <property type="molecule type" value="Genomic_DNA"/>
</dbReference>
<dbReference type="InterPro" id="IPR036390">
    <property type="entry name" value="WH_DNA-bd_sf"/>
</dbReference>
<dbReference type="PANTHER" id="PTHR30154:SF54">
    <property type="entry name" value="POSSIBLE TRANSCRIPTIONAL REGULATORY PROTEIN (PROBABLY LRP_ASNC-FAMILY)"/>
    <property type="match status" value="1"/>
</dbReference>
<organism evidence="6 7">
    <name type="scientific">Nocardia arthritidis</name>
    <dbReference type="NCBI Taxonomy" id="228602"/>
    <lineage>
        <taxon>Bacteria</taxon>
        <taxon>Bacillati</taxon>
        <taxon>Actinomycetota</taxon>
        <taxon>Actinomycetes</taxon>
        <taxon>Mycobacteriales</taxon>
        <taxon>Nocardiaceae</taxon>
        <taxon>Nocardia</taxon>
    </lineage>
</organism>
<dbReference type="GO" id="GO:0043565">
    <property type="term" value="F:sequence-specific DNA binding"/>
    <property type="evidence" value="ECO:0007669"/>
    <property type="project" value="InterPro"/>
</dbReference>
<dbReference type="RefSeq" id="WP_167474508.1">
    <property type="nucleotide sequence ID" value="NZ_CP046172.1"/>
</dbReference>
<dbReference type="GO" id="GO:0005829">
    <property type="term" value="C:cytosol"/>
    <property type="evidence" value="ECO:0007669"/>
    <property type="project" value="TreeGrafter"/>
</dbReference>
<dbReference type="CDD" id="cd00090">
    <property type="entry name" value="HTH_ARSR"/>
    <property type="match status" value="1"/>
</dbReference>
<evidence type="ECO:0000256" key="2">
    <source>
        <dbReference type="ARBA" id="ARBA00023125"/>
    </source>
</evidence>
<keyword evidence="3" id="KW-0804">Transcription</keyword>